<proteinExistence type="predicted"/>
<gene>
    <name evidence="1" type="ORF">F4821DRAFT_265750</name>
</gene>
<protein>
    <submittedName>
        <fullName evidence="1">Uncharacterized protein</fullName>
    </submittedName>
</protein>
<organism evidence="1 2">
    <name type="scientific">Hypoxylon rubiginosum</name>
    <dbReference type="NCBI Taxonomy" id="110542"/>
    <lineage>
        <taxon>Eukaryota</taxon>
        <taxon>Fungi</taxon>
        <taxon>Dikarya</taxon>
        <taxon>Ascomycota</taxon>
        <taxon>Pezizomycotina</taxon>
        <taxon>Sordariomycetes</taxon>
        <taxon>Xylariomycetidae</taxon>
        <taxon>Xylariales</taxon>
        <taxon>Hypoxylaceae</taxon>
        <taxon>Hypoxylon</taxon>
    </lineage>
</organism>
<comment type="caution">
    <text evidence="1">The sequence shown here is derived from an EMBL/GenBank/DDBJ whole genome shotgun (WGS) entry which is preliminary data.</text>
</comment>
<evidence type="ECO:0000313" key="1">
    <source>
        <dbReference type="EMBL" id="KAI6080587.1"/>
    </source>
</evidence>
<name>A0ACC0CJP5_9PEZI</name>
<accession>A0ACC0CJP5</accession>
<sequence length="393" mass="44380">MLIFVLFNEQLGAGIQMPPNATRIMQQWDLLDQVQHKASIPESMVFRSYRDGQILHDHRLWPDMENNFGSPHLLIHRKEILDILVDKARRLGVHLHLDSRVVHIDLVARSATTASGKVFTAHAIVGADGERSFCRAKILDHVEPPCPTGKLVFRFTVDSSITHQIPEFNHLVDGRPITCWIGPKSHIVAYELPHNNVFNVSLTCPDPIEGRVQFGPRTASLDELKHFFAEWDPVLLKLLQFATNARYWTLLQLPMENRVWLDSEAQRMVLIGDAAHSMPPYLAQGASQSLEDGAFLGHLFPSDAVEDTLSARLNLFCDRRGSRALLARSRSFEVGRVLEMIDGPSQRDRDARMRENVPNEGFPNPFADPVLQNWLYSYDMEADVAVGLDSIGV</sequence>
<dbReference type="EMBL" id="MU394433">
    <property type="protein sequence ID" value="KAI6080587.1"/>
    <property type="molecule type" value="Genomic_DNA"/>
</dbReference>
<keyword evidence="2" id="KW-1185">Reference proteome</keyword>
<evidence type="ECO:0000313" key="2">
    <source>
        <dbReference type="Proteomes" id="UP001497680"/>
    </source>
</evidence>
<reference evidence="1 2" key="1">
    <citation type="journal article" date="2022" name="New Phytol.">
        <title>Ecological generalism drives hyperdiversity of secondary metabolite gene clusters in xylarialean endophytes.</title>
        <authorList>
            <person name="Franco M.E.E."/>
            <person name="Wisecaver J.H."/>
            <person name="Arnold A.E."/>
            <person name="Ju Y.M."/>
            <person name="Slot J.C."/>
            <person name="Ahrendt S."/>
            <person name="Moore L.P."/>
            <person name="Eastman K.E."/>
            <person name="Scott K."/>
            <person name="Konkel Z."/>
            <person name="Mondo S.J."/>
            <person name="Kuo A."/>
            <person name="Hayes R.D."/>
            <person name="Haridas S."/>
            <person name="Andreopoulos B."/>
            <person name="Riley R."/>
            <person name="LaButti K."/>
            <person name="Pangilinan J."/>
            <person name="Lipzen A."/>
            <person name="Amirebrahimi M."/>
            <person name="Yan J."/>
            <person name="Adam C."/>
            <person name="Keymanesh K."/>
            <person name="Ng V."/>
            <person name="Louie K."/>
            <person name="Northen T."/>
            <person name="Drula E."/>
            <person name="Henrissat B."/>
            <person name="Hsieh H.M."/>
            <person name="Youens-Clark K."/>
            <person name="Lutzoni F."/>
            <person name="Miadlikowska J."/>
            <person name="Eastwood D.C."/>
            <person name="Hamelin R.C."/>
            <person name="Grigoriev I.V."/>
            <person name="U'Ren J.M."/>
        </authorList>
    </citation>
    <scope>NUCLEOTIDE SEQUENCE [LARGE SCALE GENOMIC DNA]</scope>
    <source>
        <strain evidence="1 2">ER1909</strain>
    </source>
</reference>
<dbReference type="Proteomes" id="UP001497680">
    <property type="component" value="Unassembled WGS sequence"/>
</dbReference>